<gene>
    <name evidence="3" type="ORF">AKO1_000867</name>
</gene>
<dbReference type="Proteomes" id="UP001431209">
    <property type="component" value="Unassembled WGS sequence"/>
</dbReference>
<proteinExistence type="predicted"/>
<dbReference type="GO" id="GO:0034045">
    <property type="term" value="C:phagophore assembly site membrane"/>
    <property type="evidence" value="ECO:0007669"/>
    <property type="project" value="TreeGrafter"/>
</dbReference>
<dbReference type="Pfam" id="PF04108">
    <property type="entry name" value="ATG17_like"/>
    <property type="match status" value="1"/>
</dbReference>
<reference evidence="3 4" key="1">
    <citation type="submission" date="2024-03" db="EMBL/GenBank/DDBJ databases">
        <title>The Acrasis kona genome and developmental transcriptomes reveal deep origins of eukaryotic multicellular pathways.</title>
        <authorList>
            <person name="Sheikh S."/>
            <person name="Fu C.-J."/>
            <person name="Brown M.W."/>
            <person name="Baldauf S.L."/>
        </authorList>
    </citation>
    <scope>NUCLEOTIDE SEQUENCE [LARGE SCALE GENOMIC DNA]</scope>
    <source>
        <strain evidence="3 4">ATCC MYA-3509</strain>
    </source>
</reference>
<organism evidence="3 4">
    <name type="scientific">Acrasis kona</name>
    <dbReference type="NCBI Taxonomy" id="1008807"/>
    <lineage>
        <taxon>Eukaryota</taxon>
        <taxon>Discoba</taxon>
        <taxon>Heterolobosea</taxon>
        <taxon>Tetramitia</taxon>
        <taxon>Eutetramitia</taxon>
        <taxon>Acrasidae</taxon>
        <taxon>Acrasis</taxon>
    </lineage>
</organism>
<sequence>MKIFQAETGTPVEVFLPPNTSIISLKNLLEESTGISPQDQILLEKDGSVVEAAIRDNYIFMFDRNSFSKSIDQVLERWVDFESNVDPNHIEYPNEIIAAELRSHPLANHAKEFFTRFKQAENFARSSQSCFKYCSRKVQELKIMNEAVLSVVGNLNIRALHMLNQIKAFEAKFIIYDKRFTQLLSTFDGDLEKLKSIELHPSLRSPNRNTLYDTIPHQQIRSWAPKCGVELKTFRERFSSGKSSADSLYKATLREKTAPPVNINEFSPLVAEADLISQKEVKNFDVFKQDYVKLLESLKHPNPSAATPIPPLHHITMNHIQKRIFESKNKIIVHLFNKLRSVSDIQSQVGKMFKKVNAWVTILKNLVAKFNQLEIVQNLPASYQIGLLEVMRRRRIEERMHLISTDAFEKIEKIKNHETEARKKFSKTFTKHLPPNTIPWLSSPVTAPSINITSDKLPNLHIENVDFEQLKQVFGDDVCVYEELIGVDDDHNVFQDLEETIPVRSNPYTNHSKMFASCLANVLCKKLDPMDERGKDLLRQLELVGEGSSLQVDPELLNNYFS</sequence>
<keyword evidence="1" id="KW-0072">Autophagy</keyword>
<dbReference type="GO" id="GO:0060090">
    <property type="term" value="F:molecular adaptor activity"/>
    <property type="evidence" value="ECO:0007669"/>
    <property type="project" value="TreeGrafter"/>
</dbReference>
<dbReference type="PANTHER" id="PTHR13222">
    <property type="entry name" value="RB1-INDUCIBLE COILED-COIL"/>
    <property type="match status" value="1"/>
</dbReference>
<accession>A0AAW2ZRR2</accession>
<keyword evidence="4" id="KW-1185">Reference proteome</keyword>
<dbReference type="InterPro" id="IPR029071">
    <property type="entry name" value="Ubiquitin-like_domsf"/>
</dbReference>
<evidence type="ECO:0000259" key="2">
    <source>
        <dbReference type="Pfam" id="PF04108"/>
    </source>
</evidence>
<dbReference type="GO" id="GO:0034727">
    <property type="term" value="P:piecemeal microautophagy of the nucleus"/>
    <property type="evidence" value="ECO:0007669"/>
    <property type="project" value="TreeGrafter"/>
</dbReference>
<dbReference type="GO" id="GO:0061709">
    <property type="term" value="P:reticulophagy"/>
    <property type="evidence" value="ECO:0007669"/>
    <property type="project" value="TreeGrafter"/>
</dbReference>
<dbReference type="GO" id="GO:0000045">
    <property type="term" value="P:autophagosome assembly"/>
    <property type="evidence" value="ECO:0007669"/>
    <property type="project" value="InterPro"/>
</dbReference>
<dbReference type="InterPro" id="IPR040040">
    <property type="entry name" value="ATG11"/>
</dbReference>
<dbReference type="SUPFAM" id="SSF54236">
    <property type="entry name" value="Ubiquitin-like"/>
    <property type="match status" value="1"/>
</dbReference>
<dbReference type="AlphaFoldDB" id="A0AAW2ZRR2"/>
<dbReference type="PANTHER" id="PTHR13222:SF1">
    <property type="entry name" value="RB1-INDUCIBLE COILED-COIL PROTEIN 1"/>
    <property type="match status" value="1"/>
</dbReference>
<dbReference type="InterPro" id="IPR045326">
    <property type="entry name" value="ATG17-like_dom"/>
</dbReference>
<protein>
    <submittedName>
        <fullName evidence="3">Autophagy-related protein ATG11/17</fullName>
    </submittedName>
</protein>
<dbReference type="GO" id="GO:0000422">
    <property type="term" value="P:autophagy of mitochondrion"/>
    <property type="evidence" value="ECO:0007669"/>
    <property type="project" value="TreeGrafter"/>
</dbReference>
<evidence type="ECO:0000313" key="4">
    <source>
        <dbReference type="Proteomes" id="UP001431209"/>
    </source>
</evidence>
<comment type="caution">
    <text evidence="3">The sequence shown here is derived from an EMBL/GenBank/DDBJ whole genome shotgun (WGS) entry which is preliminary data.</text>
</comment>
<dbReference type="EMBL" id="JAOPGA020001802">
    <property type="protein sequence ID" value="KAL0491444.1"/>
    <property type="molecule type" value="Genomic_DNA"/>
</dbReference>
<evidence type="ECO:0000313" key="3">
    <source>
        <dbReference type="EMBL" id="KAL0491444.1"/>
    </source>
</evidence>
<evidence type="ECO:0000256" key="1">
    <source>
        <dbReference type="ARBA" id="ARBA00023006"/>
    </source>
</evidence>
<dbReference type="GO" id="GO:1990316">
    <property type="term" value="C:Atg1/ULK1 kinase complex"/>
    <property type="evidence" value="ECO:0007669"/>
    <property type="project" value="TreeGrafter"/>
</dbReference>
<dbReference type="GO" id="GO:0019901">
    <property type="term" value="F:protein kinase binding"/>
    <property type="evidence" value="ECO:0007669"/>
    <property type="project" value="TreeGrafter"/>
</dbReference>
<dbReference type="Gene3D" id="3.10.20.90">
    <property type="entry name" value="Phosphatidylinositol 3-kinase Catalytic Subunit, Chain A, domain 1"/>
    <property type="match status" value="1"/>
</dbReference>
<name>A0AAW2ZRR2_9EUKA</name>
<feature type="domain" description="Autophagy protein ATG17-like" evidence="2">
    <location>
        <begin position="119"/>
        <end position="430"/>
    </location>
</feature>
<dbReference type="GO" id="GO:0034517">
    <property type="term" value="P:ribophagy"/>
    <property type="evidence" value="ECO:0007669"/>
    <property type="project" value="TreeGrafter"/>
</dbReference>